<protein>
    <submittedName>
        <fullName evidence="1">Uncharacterized protein</fullName>
    </submittedName>
</protein>
<evidence type="ECO:0000313" key="2">
    <source>
        <dbReference type="Proteomes" id="UP000683925"/>
    </source>
</evidence>
<dbReference type="OMA" id="FYEITIP"/>
<reference evidence="1" key="1">
    <citation type="submission" date="2021-01" db="EMBL/GenBank/DDBJ databases">
        <authorList>
            <consortium name="Genoscope - CEA"/>
            <person name="William W."/>
        </authorList>
    </citation>
    <scope>NUCLEOTIDE SEQUENCE</scope>
</reference>
<proteinExistence type="predicted"/>
<evidence type="ECO:0000313" key="1">
    <source>
        <dbReference type="EMBL" id="CAD8139204.1"/>
    </source>
</evidence>
<comment type="caution">
    <text evidence="1">The sequence shown here is derived from an EMBL/GenBank/DDBJ whole genome shotgun (WGS) entry which is preliminary data.</text>
</comment>
<dbReference type="Proteomes" id="UP000683925">
    <property type="component" value="Unassembled WGS sequence"/>
</dbReference>
<accession>A0A8S1SLE1</accession>
<name>A0A8S1SLE1_PAROT</name>
<sequence length="146" mass="17160">MKILNINKLQNEQKNITQKHLQEFAQEASITFTGLIKQTYEDRKGLKQIIIQFDPIVNKIYAEVLGFQMQQIKDSLDNPKVNVREQVVTLMIYIEEVLQEIEKHYQIPYNKQYFVDAFYEITIPEVVQDDAGVNNNDSWCQKCTIS</sequence>
<dbReference type="OrthoDB" id="299798at2759"/>
<organism evidence="1 2">
    <name type="scientific">Paramecium octaurelia</name>
    <dbReference type="NCBI Taxonomy" id="43137"/>
    <lineage>
        <taxon>Eukaryota</taxon>
        <taxon>Sar</taxon>
        <taxon>Alveolata</taxon>
        <taxon>Ciliophora</taxon>
        <taxon>Intramacronucleata</taxon>
        <taxon>Oligohymenophorea</taxon>
        <taxon>Peniculida</taxon>
        <taxon>Parameciidae</taxon>
        <taxon>Paramecium</taxon>
    </lineage>
</organism>
<gene>
    <name evidence="1" type="ORF">POCTA_138.1.T0100287</name>
</gene>
<keyword evidence="2" id="KW-1185">Reference proteome</keyword>
<dbReference type="EMBL" id="CAJJDP010000009">
    <property type="protein sequence ID" value="CAD8139204.1"/>
    <property type="molecule type" value="Genomic_DNA"/>
</dbReference>
<dbReference type="AlphaFoldDB" id="A0A8S1SLE1"/>